<feature type="transmembrane region" description="Helical" evidence="5">
    <location>
        <begin position="135"/>
        <end position="158"/>
    </location>
</feature>
<organism evidence="7 8">
    <name type="scientific">Streblomastix strix</name>
    <dbReference type="NCBI Taxonomy" id="222440"/>
    <lineage>
        <taxon>Eukaryota</taxon>
        <taxon>Metamonada</taxon>
        <taxon>Preaxostyla</taxon>
        <taxon>Oxymonadida</taxon>
        <taxon>Streblomastigidae</taxon>
        <taxon>Streblomastix</taxon>
    </lineage>
</organism>
<evidence type="ECO:0000313" key="8">
    <source>
        <dbReference type="Proteomes" id="UP000324800"/>
    </source>
</evidence>
<feature type="transmembrane region" description="Helical" evidence="5">
    <location>
        <begin position="262"/>
        <end position="284"/>
    </location>
</feature>
<dbReference type="GO" id="GO:0015377">
    <property type="term" value="F:chloride:monoatomic cation symporter activity"/>
    <property type="evidence" value="ECO:0007669"/>
    <property type="project" value="InterPro"/>
</dbReference>
<comment type="caution">
    <text evidence="7">The sequence shown here is derived from an EMBL/GenBank/DDBJ whole genome shotgun (WGS) entry which is preliminary data.</text>
</comment>
<sequence>MIAQHSMFEDIGWISLTVKSSLINVMFFERLSITVGHIGIVIYILIVLSCFLASGLSVLSVSQIAGTGELQGRGAYYLISRTLGLQIGCAFGFTLFFSLISSCAMNLIGVTELLKAFIKAFRADSEQMTEADVNIALFIIHGVLLGIIAIGVACRFRLHKFPAQLLFGVLVTIIVVIFVVFSVQKVRCVDGLDERNNQFQISVTKFSIDTFGSNIGPFNTHQLNSRGIQSAFSNTMPLFASVFAGLPAATSSRRGANPAYPQGTLAALISSASLCLIQSILLAFRIPQRSLAADPMISMRTTWTEAVSITV</sequence>
<protein>
    <recommendedName>
        <fullName evidence="6">Amino acid permease/ SLC12A domain-containing protein</fullName>
    </recommendedName>
</protein>
<evidence type="ECO:0000259" key="6">
    <source>
        <dbReference type="Pfam" id="PF00324"/>
    </source>
</evidence>
<feature type="transmembrane region" description="Helical" evidence="5">
    <location>
        <begin position="85"/>
        <end position="114"/>
    </location>
</feature>
<proteinExistence type="predicted"/>
<reference evidence="7 8" key="1">
    <citation type="submission" date="2019-03" db="EMBL/GenBank/DDBJ databases">
        <title>Single cell metagenomics reveals metabolic interactions within the superorganism composed of flagellate Streblomastix strix and complex community of Bacteroidetes bacteria on its surface.</title>
        <authorList>
            <person name="Treitli S.C."/>
            <person name="Kolisko M."/>
            <person name="Husnik F."/>
            <person name="Keeling P."/>
            <person name="Hampl V."/>
        </authorList>
    </citation>
    <scope>NUCLEOTIDE SEQUENCE [LARGE SCALE GENOMIC DNA]</scope>
    <source>
        <strain evidence="7">ST1C</strain>
    </source>
</reference>
<dbReference type="EMBL" id="SNRW01005813">
    <property type="protein sequence ID" value="KAA6384323.1"/>
    <property type="molecule type" value="Genomic_DNA"/>
</dbReference>
<accession>A0A5J4VPW0</accession>
<evidence type="ECO:0000256" key="4">
    <source>
        <dbReference type="ARBA" id="ARBA00023136"/>
    </source>
</evidence>
<feature type="non-terminal residue" evidence="7">
    <location>
        <position position="311"/>
    </location>
</feature>
<evidence type="ECO:0000256" key="1">
    <source>
        <dbReference type="ARBA" id="ARBA00004141"/>
    </source>
</evidence>
<comment type="subcellular location">
    <subcellularLocation>
        <location evidence="1">Membrane</location>
        <topology evidence="1">Multi-pass membrane protein</topology>
    </subcellularLocation>
</comment>
<keyword evidence="3 5" id="KW-1133">Transmembrane helix</keyword>
<dbReference type="GO" id="GO:0016020">
    <property type="term" value="C:membrane"/>
    <property type="evidence" value="ECO:0007669"/>
    <property type="project" value="UniProtKB-SubCell"/>
</dbReference>
<dbReference type="Proteomes" id="UP000324800">
    <property type="component" value="Unassembled WGS sequence"/>
</dbReference>
<feature type="domain" description="Amino acid permease/ SLC12A" evidence="6">
    <location>
        <begin position="22"/>
        <end position="287"/>
    </location>
</feature>
<feature type="transmembrane region" description="Helical" evidence="5">
    <location>
        <begin position="40"/>
        <end position="65"/>
    </location>
</feature>
<evidence type="ECO:0000256" key="3">
    <source>
        <dbReference type="ARBA" id="ARBA00022989"/>
    </source>
</evidence>
<gene>
    <name evidence="7" type="ORF">EZS28_020148</name>
</gene>
<dbReference type="PANTHER" id="PTHR11827:SF72">
    <property type="entry name" value="GH08340P"/>
    <property type="match status" value="1"/>
</dbReference>
<dbReference type="PANTHER" id="PTHR11827">
    <property type="entry name" value="SOLUTE CARRIER FAMILY 12, CATION COTRANSPORTERS"/>
    <property type="match status" value="1"/>
</dbReference>
<dbReference type="Pfam" id="PF00324">
    <property type="entry name" value="AA_permease"/>
    <property type="match status" value="1"/>
</dbReference>
<evidence type="ECO:0000256" key="5">
    <source>
        <dbReference type="SAM" id="Phobius"/>
    </source>
</evidence>
<feature type="transmembrane region" description="Helical" evidence="5">
    <location>
        <begin position="231"/>
        <end position="250"/>
    </location>
</feature>
<keyword evidence="2 5" id="KW-0812">Transmembrane</keyword>
<dbReference type="InterPro" id="IPR004842">
    <property type="entry name" value="SLC12A_fam"/>
</dbReference>
<dbReference type="OrthoDB" id="2020542at2759"/>
<keyword evidence="4 5" id="KW-0472">Membrane</keyword>
<evidence type="ECO:0000313" key="7">
    <source>
        <dbReference type="EMBL" id="KAA6384323.1"/>
    </source>
</evidence>
<name>A0A5J4VPW0_9EUKA</name>
<feature type="transmembrane region" description="Helical" evidence="5">
    <location>
        <begin position="164"/>
        <end position="183"/>
    </location>
</feature>
<evidence type="ECO:0000256" key="2">
    <source>
        <dbReference type="ARBA" id="ARBA00022692"/>
    </source>
</evidence>
<dbReference type="InterPro" id="IPR004841">
    <property type="entry name" value="AA-permease/SLC12A_dom"/>
</dbReference>
<dbReference type="AlphaFoldDB" id="A0A5J4VPW0"/>